<evidence type="ECO:0000259" key="4">
    <source>
        <dbReference type="PROSITE" id="PS50893"/>
    </source>
</evidence>
<dbReference type="AlphaFoldDB" id="A0A2V1JL54"/>
<gene>
    <name evidence="5" type="ORF">LG34_16845</name>
</gene>
<dbReference type="EMBL" id="JRFU01000239">
    <property type="protein sequence ID" value="PWE85287.1"/>
    <property type="molecule type" value="Genomic_DNA"/>
</dbReference>
<dbReference type="InterPro" id="IPR003439">
    <property type="entry name" value="ABC_transporter-like_ATP-bd"/>
</dbReference>
<evidence type="ECO:0000256" key="1">
    <source>
        <dbReference type="ARBA" id="ARBA00022448"/>
    </source>
</evidence>
<feature type="domain" description="ABC transporter" evidence="4">
    <location>
        <begin position="5"/>
        <end position="237"/>
    </location>
</feature>
<dbReference type="InterPro" id="IPR017871">
    <property type="entry name" value="ABC_transporter-like_CS"/>
</dbReference>
<dbReference type="GO" id="GO:0005524">
    <property type="term" value="F:ATP binding"/>
    <property type="evidence" value="ECO:0007669"/>
    <property type="project" value="UniProtKB-KW"/>
</dbReference>
<dbReference type="PANTHER" id="PTHR42788">
    <property type="entry name" value="TAURINE IMPORT ATP-BINDING PROTEIN-RELATED"/>
    <property type="match status" value="1"/>
</dbReference>
<dbReference type="OrthoDB" id="9802264at2"/>
<dbReference type="GO" id="GO:0016887">
    <property type="term" value="F:ATP hydrolysis activity"/>
    <property type="evidence" value="ECO:0007669"/>
    <property type="project" value="InterPro"/>
</dbReference>
<dbReference type="InterPro" id="IPR050166">
    <property type="entry name" value="ABC_transporter_ATP-bind"/>
</dbReference>
<dbReference type="InterPro" id="IPR027417">
    <property type="entry name" value="P-loop_NTPase"/>
</dbReference>
<dbReference type="InterPro" id="IPR003593">
    <property type="entry name" value="AAA+_ATPase"/>
</dbReference>
<dbReference type="PROSITE" id="PS00211">
    <property type="entry name" value="ABC_TRANSPORTER_1"/>
    <property type="match status" value="1"/>
</dbReference>
<dbReference type="PANTHER" id="PTHR42788:SF21">
    <property type="entry name" value="ABC TRANSPORTER ATP-BINDING PROTEIN"/>
    <property type="match status" value="1"/>
</dbReference>
<dbReference type="Gene3D" id="3.40.50.300">
    <property type="entry name" value="P-loop containing nucleotide triphosphate hydrolases"/>
    <property type="match status" value="1"/>
</dbReference>
<dbReference type="CDD" id="cd03293">
    <property type="entry name" value="ABC_NrtD_SsuB_transporters"/>
    <property type="match status" value="1"/>
</dbReference>
<evidence type="ECO:0000256" key="3">
    <source>
        <dbReference type="ARBA" id="ARBA00022840"/>
    </source>
</evidence>
<dbReference type="RefSeq" id="WP_109216991.1">
    <property type="nucleotide sequence ID" value="NZ_CAJLEE010000047.1"/>
</dbReference>
<sequence length="256" mass="28909">MHSLFEIQHLSYAYHTMQGETPALSDITFTVNSGDFVAIVGPSGCGKSTLLNLLAGMLTPESGTLLLNGTPLTADSRRHIGYMLQQDYLLEWRSIWKNVLLGLEIRHELTEESRAYAKQLLKQYGLEKFSQSKPSQLSGGMRQRAALVRTLVLKPELLLLDEPFSALDYQTRLSVSNDIGSIIRKEKKTAILVTHDLAEAVSMADRVIILTARPGRIQRIVSVAFPTDLTPMERRDHDDFKTYFNLIWKELHHETS</sequence>
<dbReference type="SUPFAM" id="SSF52540">
    <property type="entry name" value="P-loop containing nucleoside triphosphate hydrolases"/>
    <property type="match status" value="1"/>
</dbReference>
<evidence type="ECO:0000313" key="5">
    <source>
        <dbReference type="EMBL" id="PWE85287.1"/>
    </source>
</evidence>
<name>A0A2V1JL54_EUBRA</name>
<comment type="caution">
    <text evidence="5">The sequence shown here is derived from an EMBL/GenBank/DDBJ whole genome shotgun (WGS) entry which is preliminary data.</text>
</comment>
<dbReference type="Pfam" id="PF00005">
    <property type="entry name" value="ABC_tran"/>
    <property type="match status" value="1"/>
</dbReference>
<dbReference type="Proteomes" id="UP000245288">
    <property type="component" value="Unassembled WGS sequence"/>
</dbReference>
<dbReference type="PROSITE" id="PS50893">
    <property type="entry name" value="ABC_TRANSPORTER_2"/>
    <property type="match status" value="1"/>
</dbReference>
<evidence type="ECO:0000313" key="6">
    <source>
        <dbReference type="Proteomes" id="UP000245288"/>
    </source>
</evidence>
<accession>A0A2V1JL54</accession>
<evidence type="ECO:0000256" key="2">
    <source>
        <dbReference type="ARBA" id="ARBA00022741"/>
    </source>
</evidence>
<keyword evidence="2" id="KW-0547">Nucleotide-binding</keyword>
<proteinExistence type="predicted"/>
<keyword evidence="3 5" id="KW-0067">ATP-binding</keyword>
<dbReference type="SMART" id="SM00382">
    <property type="entry name" value="AAA"/>
    <property type="match status" value="1"/>
</dbReference>
<organism evidence="5 6">
    <name type="scientific">Eubacterium ramulus</name>
    <dbReference type="NCBI Taxonomy" id="39490"/>
    <lineage>
        <taxon>Bacteria</taxon>
        <taxon>Bacillati</taxon>
        <taxon>Bacillota</taxon>
        <taxon>Clostridia</taxon>
        <taxon>Eubacteriales</taxon>
        <taxon>Eubacteriaceae</taxon>
        <taxon>Eubacterium</taxon>
    </lineage>
</organism>
<keyword evidence="6" id="KW-1185">Reference proteome</keyword>
<reference evidence="5 6" key="1">
    <citation type="submission" date="2014-09" db="EMBL/GenBank/DDBJ databases">
        <title>Butyrate-producing bacteria isolated from human gut.</title>
        <authorList>
            <person name="Zhang Q."/>
            <person name="Zhao L."/>
        </authorList>
    </citation>
    <scope>NUCLEOTIDE SEQUENCE [LARGE SCALE GENOMIC DNA]</scope>
    <source>
        <strain evidence="5 6">21</strain>
    </source>
</reference>
<protein>
    <submittedName>
        <fullName evidence="5">Spermidine/putrescine ABC transporter ATP-binding protein</fullName>
    </submittedName>
</protein>
<keyword evidence="1" id="KW-0813">Transport</keyword>